<feature type="chain" id="PRO_5032559113" evidence="4">
    <location>
        <begin position="19"/>
        <end position="315"/>
    </location>
</feature>
<dbReference type="RefSeq" id="WP_184148322.1">
    <property type="nucleotide sequence ID" value="NZ_JACHFM010000002.1"/>
</dbReference>
<keyword evidence="8" id="KW-1185">Reference proteome</keyword>
<evidence type="ECO:0000259" key="5">
    <source>
        <dbReference type="Pfam" id="PF25917"/>
    </source>
</evidence>
<comment type="subcellular location">
    <subcellularLocation>
        <location evidence="1">Cell envelope</location>
    </subcellularLocation>
</comment>
<dbReference type="InterPro" id="IPR058627">
    <property type="entry name" value="MdtA-like_C"/>
</dbReference>
<dbReference type="GO" id="GO:1990281">
    <property type="term" value="C:efflux pump complex"/>
    <property type="evidence" value="ECO:0007669"/>
    <property type="project" value="TreeGrafter"/>
</dbReference>
<dbReference type="Pfam" id="PF25967">
    <property type="entry name" value="RND-MFP_C"/>
    <property type="match status" value="1"/>
</dbReference>
<proteinExistence type="inferred from homology"/>
<dbReference type="GO" id="GO:0015562">
    <property type="term" value="F:efflux transmembrane transporter activity"/>
    <property type="evidence" value="ECO:0007669"/>
    <property type="project" value="TreeGrafter"/>
</dbReference>
<accession>A0A840SRM9</accession>
<feature type="domain" description="Multidrug resistance protein MdtA-like C-terminal permuted SH3" evidence="6">
    <location>
        <begin position="259"/>
        <end position="314"/>
    </location>
</feature>
<dbReference type="EMBL" id="JACHFM010000002">
    <property type="protein sequence ID" value="MBB5221871.1"/>
    <property type="molecule type" value="Genomic_DNA"/>
</dbReference>
<dbReference type="Gene3D" id="2.40.50.100">
    <property type="match status" value="1"/>
</dbReference>
<keyword evidence="3" id="KW-0813">Transport</keyword>
<organism evidence="7 8">
    <name type="scientific">Amaricoccus macauensis</name>
    <dbReference type="NCBI Taxonomy" id="57001"/>
    <lineage>
        <taxon>Bacteria</taxon>
        <taxon>Pseudomonadati</taxon>
        <taxon>Pseudomonadota</taxon>
        <taxon>Alphaproteobacteria</taxon>
        <taxon>Rhodobacterales</taxon>
        <taxon>Paracoccaceae</taxon>
        <taxon>Amaricoccus</taxon>
    </lineage>
</organism>
<evidence type="ECO:0000313" key="7">
    <source>
        <dbReference type="EMBL" id="MBB5221871.1"/>
    </source>
</evidence>
<dbReference type="PANTHER" id="PTHR30469">
    <property type="entry name" value="MULTIDRUG RESISTANCE PROTEIN MDTA"/>
    <property type="match status" value="1"/>
</dbReference>
<protein>
    <submittedName>
        <fullName evidence="7">RND family efflux transporter MFP subunit</fullName>
    </submittedName>
</protein>
<comment type="caution">
    <text evidence="7">The sequence shown here is derived from an EMBL/GenBank/DDBJ whole genome shotgun (WGS) entry which is preliminary data.</text>
</comment>
<comment type="similarity">
    <text evidence="2">Belongs to the membrane fusion protein (MFP) (TC 8.A.1) family.</text>
</comment>
<dbReference type="Pfam" id="PF25917">
    <property type="entry name" value="BSH_RND"/>
    <property type="match status" value="1"/>
</dbReference>
<dbReference type="PANTHER" id="PTHR30469:SF15">
    <property type="entry name" value="HLYD FAMILY OF SECRETION PROTEINS"/>
    <property type="match status" value="1"/>
</dbReference>
<evidence type="ECO:0000256" key="1">
    <source>
        <dbReference type="ARBA" id="ARBA00004196"/>
    </source>
</evidence>
<dbReference type="Gene3D" id="1.10.287.470">
    <property type="entry name" value="Helix hairpin bin"/>
    <property type="match status" value="1"/>
</dbReference>
<dbReference type="InterPro" id="IPR058625">
    <property type="entry name" value="MdtA-like_BSH"/>
</dbReference>
<dbReference type="Proteomes" id="UP000549457">
    <property type="component" value="Unassembled WGS sequence"/>
</dbReference>
<gene>
    <name evidence="7" type="ORF">HNP73_001807</name>
</gene>
<dbReference type="NCBIfam" id="TIGR01730">
    <property type="entry name" value="RND_mfp"/>
    <property type="match status" value="1"/>
</dbReference>
<evidence type="ECO:0000256" key="2">
    <source>
        <dbReference type="ARBA" id="ARBA00009477"/>
    </source>
</evidence>
<dbReference type="AlphaFoldDB" id="A0A840SRM9"/>
<reference evidence="7 8" key="1">
    <citation type="submission" date="2020-08" db="EMBL/GenBank/DDBJ databases">
        <title>Genomic Encyclopedia of Type Strains, Phase IV (KMG-IV): sequencing the most valuable type-strain genomes for metagenomic binning, comparative biology and taxonomic classification.</title>
        <authorList>
            <person name="Goeker M."/>
        </authorList>
    </citation>
    <scope>NUCLEOTIDE SEQUENCE [LARGE SCALE GENOMIC DNA]</scope>
    <source>
        <strain evidence="7 8">DSM 101730</strain>
    </source>
</reference>
<dbReference type="Gene3D" id="2.40.30.170">
    <property type="match status" value="1"/>
</dbReference>
<sequence>MRVLTLVAGLLASGAASAGTLTLAPEAITEWKPIYGTVAPRTEVPARARIGGLIEELLVTEGDAVTAGQRIAMVRDDKIGFQIAAYDAQIKALQAQLTTAETELGRGETLIARGVTTAQRLDQLRTTVDVTRGQLAAAEASRAVVVQQGAEGDVLAPEDGRVLTVPVTRGAVILAGEPVATIGSGGLFLRLSVPERHASALKEGDTIRIGSDTPAEGHLARLYPEITGGRVTADVEVANLPGAFVNARVPVSLPVGERDALLVPAAAVATRSGIDFVTVMEGGAAVARTVVLGEPVGDRIEVLTGLAAGDEIVVP</sequence>
<dbReference type="Gene3D" id="2.40.420.20">
    <property type="match status" value="1"/>
</dbReference>
<feature type="signal peptide" evidence="4">
    <location>
        <begin position="1"/>
        <end position="18"/>
    </location>
</feature>
<feature type="domain" description="Multidrug resistance protein MdtA-like barrel-sandwich hybrid" evidence="5">
    <location>
        <begin position="44"/>
        <end position="180"/>
    </location>
</feature>
<evidence type="ECO:0000256" key="3">
    <source>
        <dbReference type="ARBA" id="ARBA00022448"/>
    </source>
</evidence>
<evidence type="ECO:0000256" key="4">
    <source>
        <dbReference type="SAM" id="SignalP"/>
    </source>
</evidence>
<keyword evidence="4" id="KW-0732">Signal</keyword>
<dbReference type="SUPFAM" id="SSF111369">
    <property type="entry name" value="HlyD-like secretion proteins"/>
    <property type="match status" value="1"/>
</dbReference>
<name>A0A840SRM9_9RHOB</name>
<evidence type="ECO:0000313" key="8">
    <source>
        <dbReference type="Proteomes" id="UP000549457"/>
    </source>
</evidence>
<evidence type="ECO:0000259" key="6">
    <source>
        <dbReference type="Pfam" id="PF25967"/>
    </source>
</evidence>
<dbReference type="InterPro" id="IPR006143">
    <property type="entry name" value="RND_pump_MFP"/>
</dbReference>